<evidence type="ECO:0000313" key="3">
    <source>
        <dbReference type="Proteomes" id="UP000183994"/>
    </source>
</evidence>
<keyword evidence="3" id="KW-1185">Reference proteome</keyword>
<dbReference type="EMBL" id="FQZU01000034">
    <property type="protein sequence ID" value="SHK81052.1"/>
    <property type="molecule type" value="Genomic_DNA"/>
</dbReference>
<sequence>MRAWKTGLVLIAMHLCLLGQIHALEVGREFTVTQNNATLIGTIAGFDGDNYLIVYKYAGGVYCQFTAPDGSLRGDPMKAGDSDAIAVYGAYGNGDYLVTWTDNNQHVLGRFASKSGGFKGAAFSINQTSHGKSLRGCCFGADEFLVIWEDKRGADDDMYGQIVSISGDLVGSEIPVSTAADDQRQGALCHDGARFLVAWYDYRNGINNKHVFGQFVDASGNLSGANFQISQTPAFDGMPPAVAFDGNNYLVVWNKKFDSENAEIWDLHARIVSTSGQFPKGGEFVVTDAFGVQNFPSVSFNGLNYLVTWMDGRSDEGIELMGQFVSREGTLNGDEITITGLDPAPSSEDQPYFADQIWSGEQYLTVYGRGDIEGFMDSGFATMVGDLTGRIVRPLANDADAAAVLKALCNILDDQRDSCVQADLTQDGKLGQEEALFALQAQDIRQTPAEPDFTLVLRSDGSRYASGTPFSMQTLPAGSPETIRVVNEHGLPPATPYSLMIHSSTGVVWRVEDIPAGLSDITLGELPSGATEISPFTNLTDNGTYLVAVTLEDSGIGDKQGGDMRWWQVTDGAPLGGRQMTVNLTNPQDIQVDGLVMFLFIDESNGQASFQSFDYASGSAVFQPYIPANDWIAVVSAENDAGGNGWLPFLEHELDDIYSFYLLKSDEVISAGFEVNLELGTTQVQGAVCFQDQYGNLQAPPEDAVVEVEVADYENLEGAYIPRNDGSFSGPLYYLKQLSDPPISLSLFEEVNVFRDTYRTGDCDHSSYRYGRVYLQDVSDLGSVHNPLVTFTAQTVDITVNGILGQDQWVCHDTQEVLNAANNKITGTVYTVPNGSDSLGLYFDRNKNSVVDDREHSVAPNIEQTTFDIPENLLIAKFEFEGFRWDRHDIIADNGWYVRWGGIGSSTSEGGFDTEGFDNYQSNPSLPTHFIFYQDTNGNRNVDSGEPAATLTNIPALTDRYCLDYPDVIQAGDFSPWP</sequence>
<proteinExistence type="predicted"/>
<reference evidence="3" key="1">
    <citation type="submission" date="2016-11" db="EMBL/GenBank/DDBJ databases">
        <authorList>
            <person name="Varghese N."/>
            <person name="Submissions S."/>
        </authorList>
    </citation>
    <scope>NUCLEOTIDE SEQUENCE [LARGE SCALE GENOMIC DNA]</scope>
    <source>
        <strain evidence="3">DSM 16219</strain>
    </source>
</reference>
<evidence type="ECO:0000313" key="2">
    <source>
        <dbReference type="EMBL" id="SHK81052.1"/>
    </source>
</evidence>
<feature type="chain" id="PRO_5012206757" evidence="1">
    <location>
        <begin position="24"/>
        <end position="978"/>
    </location>
</feature>
<gene>
    <name evidence="2" type="ORF">SAMN02745216_04117</name>
</gene>
<evidence type="ECO:0000256" key="1">
    <source>
        <dbReference type="SAM" id="SignalP"/>
    </source>
</evidence>
<keyword evidence="1" id="KW-0732">Signal</keyword>
<dbReference type="STRING" id="1121393.SAMN02745216_04117"/>
<protein>
    <submittedName>
        <fullName evidence="2">Uncharacterized protein</fullName>
    </submittedName>
</protein>
<dbReference type="Proteomes" id="UP000183994">
    <property type="component" value="Unassembled WGS sequence"/>
</dbReference>
<accession>A0A1M6VHR8</accession>
<feature type="signal peptide" evidence="1">
    <location>
        <begin position="1"/>
        <end position="23"/>
    </location>
</feature>
<organism evidence="2 3">
    <name type="scientific">Desulfatibacillum alkenivorans DSM 16219</name>
    <dbReference type="NCBI Taxonomy" id="1121393"/>
    <lineage>
        <taxon>Bacteria</taxon>
        <taxon>Pseudomonadati</taxon>
        <taxon>Thermodesulfobacteriota</taxon>
        <taxon>Desulfobacteria</taxon>
        <taxon>Desulfobacterales</taxon>
        <taxon>Desulfatibacillaceae</taxon>
        <taxon>Desulfatibacillum</taxon>
    </lineage>
</organism>
<dbReference type="AlphaFoldDB" id="A0A1M6VHR8"/>
<name>A0A1M6VHR8_9BACT</name>